<evidence type="ECO:0000256" key="1">
    <source>
        <dbReference type="ARBA" id="ARBA00006964"/>
    </source>
</evidence>
<dbReference type="InterPro" id="IPR002678">
    <property type="entry name" value="DUF34/NIF3"/>
</dbReference>
<comment type="caution">
    <text evidence="3">The sequence shown here is derived from an EMBL/GenBank/DDBJ whole genome shotgun (WGS) entry which is preliminary data.</text>
</comment>
<dbReference type="EMBL" id="LAZR01000696">
    <property type="protein sequence ID" value="KKN60439.1"/>
    <property type="molecule type" value="Genomic_DNA"/>
</dbReference>
<comment type="similarity">
    <text evidence="1">Belongs to the GTP cyclohydrolase I type 2/NIF3 family.</text>
</comment>
<proteinExistence type="inferred from homology"/>
<accession>A0A0F9S047</accession>
<evidence type="ECO:0000313" key="3">
    <source>
        <dbReference type="EMBL" id="KKN60439.1"/>
    </source>
</evidence>
<reference evidence="3" key="1">
    <citation type="journal article" date="2015" name="Nature">
        <title>Complex archaea that bridge the gap between prokaryotes and eukaryotes.</title>
        <authorList>
            <person name="Spang A."/>
            <person name="Saw J.H."/>
            <person name="Jorgensen S.L."/>
            <person name="Zaremba-Niedzwiedzka K."/>
            <person name="Martijn J."/>
            <person name="Lind A.E."/>
            <person name="van Eijk R."/>
            <person name="Schleper C."/>
            <person name="Guy L."/>
            <person name="Ettema T.J."/>
        </authorList>
    </citation>
    <scope>NUCLEOTIDE SEQUENCE</scope>
</reference>
<feature type="coiled-coil region" evidence="2">
    <location>
        <begin position="22"/>
        <end position="49"/>
    </location>
</feature>
<dbReference type="Pfam" id="PF01784">
    <property type="entry name" value="DUF34_NIF3"/>
    <property type="match status" value="1"/>
</dbReference>
<gene>
    <name evidence="3" type="ORF">LCGC14_0531970</name>
</gene>
<evidence type="ECO:0008006" key="4">
    <source>
        <dbReference type="Google" id="ProtNLM"/>
    </source>
</evidence>
<name>A0A0F9S047_9ZZZZ</name>
<dbReference type="SUPFAM" id="SSF102705">
    <property type="entry name" value="NIF3 (NGG1p interacting factor 3)-like"/>
    <property type="match status" value="1"/>
</dbReference>
<organism evidence="3">
    <name type="scientific">marine sediment metagenome</name>
    <dbReference type="NCBI Taxonomy" id="412755"/>
    <lineage>
        <taxon>unclassified sequences</taxon>
        <taxon>metagenomes</taxon>
        <taxon>ecological metagenomes</taxon>
    </lineage>
</organism>
<dbReference type="AlphaFoldDB" id="A0A0F9S047"/>
<evidence type="ECO:0000256" key="2">
    <source>
        <dbReference type="SAM" id="Coils"/>
    </source>
</evidence>
<keyword evidence="2" id="KW-0175">Coiled coil</keyword>
<protein>
    <recommendedName>
        <fullName evidence="4">NGG1p interacting factor NIF3</fullName>
    </recommendedName>
</protein>
<dbReference type="InterPro" id="IPR036069">
    <property type="entry name" value="DUF34/NIF3_sf"/>
</dbReference>
<sequence>MKLEKLYKKAVEIGIENDLRGKAEIKTILKEEKEKYKKLKDEEAEYYDKDRLFNPFSDTRVLHGDLNTEVKKVVTGIDMEVGEIIFTYLLNKDQNQKIDLIIAHHPEGYALAQLYDVMKLQADLLASYGITISVAEQLLEKRISEVERRLMPVNHNRSVDIARVFGIPMICIHTPADNCVTNYLKKRFEKEKPYKLKDLMKILNNISEYKKSAKLQVPPKIVSGSEDSKCGKIFVDMTGGTGGSKDIFEKYANGGVSTLVGMHMSEEHLENAKKAKLNVVIAGHISSDNLGLNLLFDELEKEEKLEFIGISGFERIEKKNK</sequence>